<dbReference type="AlphaFoldDB" id="A0A6G1KTW4"/>
<keyword evidence="2" id="KW-1185">Reference proteome</keyword>
<dbReference type="Proteomes" id="UP000799436">
    <property type="component" value="Unassembled WGS sequence"/>
</dbReference>
<evidence type="ECO:0000313" key="1">
    <source>
        <dbReference type="EMBL" id="KAF2763762.1"/>
    </source>
</evidence>
<sequence length="204" mass="22385">MISTPTIVVVGDGEVIREICAQIMDHVSFRPHTSPSFYTPNEGLSLQVSDHIDNSNQLHQHGKSATTTSQFCDYTVAEAIKMHGLLLSIAIFTACATAGETHHEFRVWAGRQCNDRGDERGYIRIDPDVASESGCQRVPDGAHVFSFENVPDYFHCVGYVYNNPQCNGQRIGSLDGTMKNQRCGTTDGIGSIYGVKVICSGKPW</sequence>
<evidence type="ECO:0000313" key="2">
    <source>
        <dbReference type="Proteomes" id="UP000799436"/>
    </source>
</evidence>
<accession>A0A6G1KTW4</accession>
<protein>
    <submittedName>
        <fullName evidence="1">Uncharacterized protein</fullName>
    </submittedName>
</protein>
<name>A0A6G1KTW4_9PEZI</name>
<gene>
    <name evidence="1" type="ORF">EJ03DRAFT_54100</name>
</gene>
<dbReference type="EMBL" id="ML995966">
    <property type="protein sequence ID" value="KAF2763762.1"/>
    <property type="molecule type" value="Genomic_DNA"/>
</dbReference>
<reference evidence="1" key="1">
    <citation type="journal article" date="2020" name="Stud. Mycol.">
        <title>101 Dothideomycetes genomes: a test case for predicting lifestyles and emergence of pathogens.</title>
        <authorList>
            <person name="Haridas S."/>
            <person name="Albert R."/>
            <person name="Binder M."/>
            <person name="Bloem J."/>
            <person name="Labutti K."/>
            <person name="Salamov A."/>
            <person name="Andreopoulos B."/>
            <person name="Baker S."/>
            <person name="Barry K."/>
            <person name="Bills G."/>
            <person name="Bluhm B."/>
            <person name="Cannon C."/>
            <person name="Castanera R."/>
            <person name="Culley D."/>
            <person name="Daum C."/>
            <person name="Ezra D."/>
            <person name="Gonzalez J."/>
            <person name="Henrissat B."/>
            <person name="Kuo A."/>
            <person name="Liang C."/>
            <person name="Lipzen A."/>
            <person name="Lutzoni F."/>
            <person name="Magnuson J."/>
            <person name="Mondo S."/>
            <person name="Nolan M."/>
            <person name="Ohm R."/>
            <person name="Pangilinan J."/>
            <person name="Park H.-J."/>
            <person name="Ramirez L."/>
            <person name="Alfaro M."/>
            <person name="Sun H."/>
            <person name="Tritt A."/>
            <person name="Yoshinaga Y."/>
            <person name="Zwiers L.-H."/>
            <person name="Turgeon B."/>
            <person name="Goodwin S."/>
            <person name="Spatafora J."/>
            <person name="Crous P."/>
            <person name="Grigoriev I."/>
        </authorList>
    </citation>
    <scope>NUCLEOTIDE SEQUENCE</scope>
    <source>
        <strain evidence="1">CBS 116005</strain>
    </source>
</reference>
<proteinExistence type="predicted"/>
<organism evidence="1 2">
    <name type="scientific">Teratosphaeria nubilosa</name>
    <dbReference type="NCBI Taxonomy" id="161662"/>
    <lineage>
        <taxon>Eukaryota</taxon>
        <taxon>Fungi</taxon>
        <taxon>Dikarya</taxon>
        <taxon>Ascomycota</taxon>
        <taxon>Pezizomycotina</taxon>
        <taxon>Dothideomycetes</taxon>
        <taxon>Dothideomycetidae</taxon>
        <taxon>Mycosphaerellales</taxon>
        <taxon>Teratosphaeriaceae</taxon>
        <taxon>Teratosphaeria</taxon>
    </lineage>
</organism>